<reference evidence="7" key="1">
    <citation type="submission" date="2024-02" db="UniProtKB">
        <authorList>
            <consortium name="WormBaseParasite"/>
        </authorList>
    </citation>
    <scope>IDENTIFICATION</scope>
</reference>
<dbReference type="Proteomes" id="UP000887575">
    <property type="component" value="Unassembled WGS sequence"/>
</dbReference>
<dbReference type="InterPro" id="IPR038479">
    <property type="entry name" value="Transthyretin-like_sf"/>
</dbReference>
<evidence type="ECO:0000256" key="4">
    <source>
        <dbReference type="ARBA" id="ARBA00022729"/>
    </source>
</evidence>
<dbReference type="GO" id="GO:0009986">
    <property type="term" value="C:cell surface"/>
    <property type="evidence" value="ECO:0007669"/>
    <property type="project" value="InterPro"/>
</dbReference>
<evidence type="ECO:0000256" key="5">
    <source>
        <dbReference type="SAM" id="SignalP"/>
    </source>
</evidence>
<evidence type="ECO:0000313" key="7">
    <source>
        <dbReference type="WBParaSite" id="MBELARI_LOCUS15680"/>
    </source>
</evidence>
<keyword evidence="3" id="KW-0964">Secreted</keyword>
<accession>A0AAF3J4I2</accession>
<keyword evidence="6" id="KW-1185">Reference proteome</keyword>
<dbReference type="PANTHER" id="PTHR21700">
    <property type="entry name" value="TRANSTHYRETIN-LIKE FAMILY PROTEIN-RELATED"/>
    <property type="match status" value="1"/>
</dbReference>
<evidence type="ECO:0000256" key="1">
    <source>
        <dbReference type="ARBA" id="ARBA00004613"/>
    </source>
</evidence>
<sequence length="148" mass="16537">MLRVLLCLSIQFLPILSIFGIETLGTLQSAGVQGNLTCNGAPYSHARIKMWEVDIGPIPDDLWMETFSDSQGFFKVQGNESETGWIDPKISIFHDCNDETVECLRKLTIVVPREYITQNSATPEKYFDIGTINLGAKFTTSDDHDCSN</sequence>
<protein>
    <submittedName>
        <fullName evidence="7">Uncharacterized protein</fullName>
    </submittedName>
</protein>
<dbReference type="AlphaFoldDB" id="A0AAF3J4I2"/>
<feature type="signal peptide" evidence="5">
    <location>
        <begin position="1"/>
        <end position="20"/>
    </location>
</feature>
<name>A0AAF3J4I2_9BILA</name>
<dbReference type="GO" id="GO:0005576">
    <property type="term" value="C:extracellular region"/>
    <property type="evidence" value="ECO:0007669"/>
    <property type="project" value="UniProtKB-SubCell"/>
</dbReference>
<feature type="chain" id="PRO_5041929814" evidence="5">
    <location>
        <begin position="21"/>
        <end position="148"/>
    </location>
</feature>
<proteinExistence type="inferred from homology"/>
<dbReference type="Gene3D" id="2.60.40.3330">
    <property type="match status" value="1"/>
</dbReference>
<comment type="subcellular location">
    <subcellularLocation>
        <location evidence="1">Secreted</location>
    </subcellularLocation>
</comment>
<comment type="similarity">
    <text evidence="2">Belongs to the nematode transthyretin-like family.</text>
</comment>
<dbReference type="Pfam" id="PF01060">
    <property type="entry name" value="TTR-52"/>
    <property type="match status" value="1"/>
</dbReference>
<evidence type="ECO:0000256" key="2">
    <source>
        <dbReference type="ARBA" id="ARBA00010112"/>
    </source>
</evidence>
<dbReference type="InterPro" id="IPR001534">
    <property type="entry name" value="Transthyretin-like"/>
</dbReference>
<evidence type="ECO:0000256" key="3">
    <source>
        <dbReference type="ARBA" id="ARBA00022525"/>
    </source>
</evidence>
<keyword evidence="4 5" id="KW-0732">Signal</keyword>
<organism evidence="6 7">
    <name type="scientific">Mesorhabditis belari</name>
    <dbReference type="NCBI Taxonomy" id="2138241"/>
    <lineage>
        <taxon>Eukaryota</taxon>
        <taxon>Metazoa</taxon>
        <taxon>Ecdysozoa</taxon>
        <taxon>Nematoda</taxon>
        <taxon>Chromadorea</taxon>
        <taxon>Rhabditida</taxon>
        <taxon>Rhabditina</taxon>
        <taxon>Rhabditomorpha</taxon>
        <taxon>Rhabditoidea</taxon>
        <taxon>Rhabditidae</taxon>
        <taxon>Mesorhabditinae</taxon>
        <taxon>Mesorhabditis</taxon>
    </lineage>
</organism>
<dbReference type="WBParaSite" id="MBELARI_LOCUS15680">
    <property type="protein sequence ID" value="MBELARI_LOCUS15680"/>
    <property type="gene ID" value="MBELARI_LOCUS15680"/>
</dbReference>
<evidence type="ECO:0000313" key="6">
    <source>
        <dbReference type="Proteomes" id="UP000887575"/>
    </source>
</evidence>